<reference evidence="5 6" key="1">
    <citation type="submission" date="2024-03" db="EMBL/GenBank/DDBJ databases">
        <authorList>
            <person name="Jo J.-H."/>
        </authorList>
    </citation>
    <scope>NUCLEOTIDE SEQUENCE [LARGE SCALE GENOMIC DNA]</scope>
    <source>
        <strain evidence="5 6">AS3R-12</strain>
    </source>
</reference>
<keyword evidence="3" id="KW-0804">Transcription</keyword>
<evidence type="ECO:0000313" key="6">
    <source>
        <dbReference type="Proteomes" id="UP001379235"/>
    </source>
</evidence>
<sequence>MRGGGHGPGDHHRTAGLIATPRGLAKGPRGAMVWSGLHAWEDDAIDGQANPRREIGRLIILIGRMLRQDFDRSVTDFGVTRSQWALIAVVSRMPGTTQRKIAELLEMSEASAGRLIDRLCADGYLRRTEADNDRRARAVHLTDKATPMLEKLGEYARQNEIRVFRDFSDEELAEFDRLLEKLRQNLAY</sequence>
<feature type="domain" description="HTH marR-type" evidence="4">
    <location>
        <begin position="52"/>
        <end position="184"/>
    </location>
</feature>
<dbReference type="PANTHER" id="PTHR33164:SF64">
    <property type="entry name" value="TRANSCRIPTIONAL REGULATOR SLYA"/>
    <property type="match status" value="1"/>
</dbReference>
<dbReference type="PROSITE" id="PS50995">
    <property type="entry name" value="HTH_MARR_2"/>
    <property type="match status" value="1"/>
</dbReference>
<dbReference type="RefSeq" id="WP_339966438.1">
    <property type="nucleotide sequence ID" value="NZ_JBBHJY010000003.1"/>
</dbReference>
<protein>
    <submittedName>
        <fullName evidence="5">MarR family transcriptional regulator</fullName>
    </submittedName>
</protein>
<dbReference type="PRINTS" id="PR00598">
    <property type="entry name" value="HTHMARR"/>
</dbReference>
<dbReference type="EMBL" id="JBBHJY010000003">
    <property type="protein sequence ID" value="MEJ6010039.1"/>
    <property type="molecule type" value="Genomic_DNA"/>
</dbReference>
<dbReference type="Gene3D" id="1.10.10.10">
    <property type="entry name" value="Winged helix-like DNA-binding domain superfamily/Winged helix DNA-binding domain"/>
    <property type="match status" value="1"/>
</dbReference>
<dbReference type="InterPro" id="IPR036388">
    <property type="entry name" value="WH-like_DNA-bd_sf"/>
</dbReference>
<evidence type="ECO:0000313" key="5">
    <source>
        <dbReference type="EMBL" id="MEJ6010039.1"/>
    </source>
</evidence>
<evidence type="ECO:0000256" key="2">
    <source>
        <dbReference type="ARBA" id="ARBA00023125"/>
    </source>
</evidence>
<keyword evidence="1" id="KW-0805">Transcription regulation</keyword>
<dbReference type="Pfam" id="PF12802">
    <property type="entry name" value="MarR_2"/>
    <property type="match status" value="1"/>
</dbReference>
<evidence type="ECO:0000259" key="4">
    <source>
        <dbReference type="PROSITE" id="PS50995"/>
    </source>
</evidence>
<dbReference type="Proteomes" id="UP001379235">
    <property type="component" value="Unassembled WGS sequence"/>
</dbReference>
<evidence type="ECO:0000256" key="1">
    <source>
        <dbReference type="ARBA" id="ARBA00023015"/>
    </source>
</evidence>
<gene>
    <name evidence="5" type="ORF">WG900_08900</name>
</gene>
<dbReference type="PANTHER" id="PTHR33164">
    <property type="entry name" value="TRANSCRIPTIONAL REGULATOR, MARR FAMILY"/>
    <property type="match status" value="1"/>
</dbReference>
<dbReference type="InterPro" id="IPR039422">
    <property type="entry name" value="MarR/SlyA-like"/>
</dbReference>
<organism evidence="5 6">
    <name type="scientific">Novosphingobium aquae</name>
    <dbReference type="NCBI Taxonomy" id="3133435"/>
    <lineage>
        <taxon>Bacteria</taxon>
        <taxon>Pseudomonadati</taxon>
        <taxon>Pseudomonadota</taxon>
        <taxon>Alphaproteobacteria</taxon>
        <taxon>Sphingomonadales</taxon>
        <taxon>Sphingomonadaceae</taxon>
        <taxon>Novosphingobium</taxon>
    </lineage>
</organism>
<evidence type="ECO:0000256" key="3">
    <source>
        <dbReference type="ARBA" id="ARBA00023163"/>
    </source>
</evidence>
<dbReference type="InterPro" id="IPR000835">
    <property type="entry name" value="HTH_MarR-typ"/>
</dbReference>
<dbReference type="SMART" id="SM00347">
    <property type="entry name" value="HTH_MARR"/>
    <property type="match status" value="1"/>
</dbReference>
<name>A0ABU8S7V4_9SPHN</name>
<dbReference type="InterPro" id="IPR036390">
    <property type="entry name" value="WH_DNA-bd_sf"/>
</dbReference>
<keyword evidence="2" id="KW-0238">DNA-binding</keyword>
<proteinExistence type="predicted"/>
<accession>A0ABU8S7V4</accession>
<dbReference type="SUPFAM" id="SSF46785">
    <property type="entry name" value="Winged helix' DNA-binding domain"/>
    <property type="match status" value="1"/>
</dbReference>
<comment type="caution">
    <text evidence="5">The sequence shown here is derived from an EMBL/GenBank/DDBJ whole genome shotgun (WGS) entry which is preliminary data.</text>
</comment>
<keyword evidence="6" id="KW-1185">Reference proteome</keyword>